<dbReference type="RefSeq" id="WP_138279813.1">
    <property type="nucleotide sequence ID" value="NZ_BMGE01000001.1"/>
</dbReference>
<reference evidence="2 3" key="1">
    <citation type="submission" date="2019-05" db="EMBL/GenBank/DDBJ databases">
        <authorList>
            <person name="Qu J.-H."/>
        </authorList>
    </citation>
    <scope>NUCLEOTIDE SEQUENCE [LARGE SCALE GENOMIC DNA]</scope>
    <source>
        <strain evidence="2 3">Z12</strain>
    </source>
</reference>
<keyword evidence="2" id="KW-0808">Transferase</keyword>
<dbReference type="OrthoDB" id="9799278at2"/>
<dbReference type="InterPro" id="IPR007345">
    <property type="entry name" value="Polysacch_pyruvyl_Trfase"/>
</dbReference>
<name>A0A5R9KIS3_9BACT</name>
<sequence length="366" mass="42186">MDVLKVGVLTFHRCINYGSYWQARCLAEGIQALGHHASIIDHDSKRINLAEWKCAMQPVLPTHVPETDHPLYREKIEKFFALFESLPLSKRFDIDKPEDMEKYDVVVVGSDEVWNLYHPWFGRNPIFYGDGLRTQQLVSYAASYGNYPASYGLEESWAERLRNFDSISVRDENSWTIVKNAIGMEPEIVLDPCLQFAINPDERENKYWEKPYIALYGHNFTESFRSKIRQYADSRKLPLVSIGYRNDWADEQWIQADPHDFAQFIARSEAVATNFFHGCVFAIRNEKPFVCESSSYRSFKVQGLMSKLGGEQHLISDEIPSAVVNNLLSQPLSPVISQTIDRLRISSNKYLDEALKIKQLKNESVA</sequence>
<evidence type="ECO:0000313" key="2">
    <source>
        <dbReference type="EMBL" id="TLU96117.1"/>
    </source>
</evidence>
<gene>
    <name evidence="2" type="ORF">FEM55_02935</name>
</gene>
<dbReference type="AlphaFoldDB" id="A0A5R9KIS3"/>
<feature type="domain" description="Polysaccharide pyruvyl transferase" evidence="1">
    <location>
        <begin position="16"/>
        <end position="294"/>
    </location>
</feature>
<dbReference type="GO" id="GO:0016740">
    <property type="term" value="F:transferase activity"/>
    <property type="evidence" value="ECO:0007669"/>
    <property type="project" value="UniProtKB-KW"/>
</dbReference>
<proteinExistence type="predicted"/>
<dbReference type="Pfam" id="PF04230">
    <property type="entry name" value="PS_pyruv_trans"/>
    <property type="match status" value="1"/>
</dbReference>
<organism evidence="2 3">
    <name type="scientific">Dyadobacter sediminis</name>
    <dbReference type="NCBI Taxonomy" id="1493691"/>
    <lineage>
        <taxon>Bacteria</taxon>
        <taxon>Pseudomonadati</taxon>
        <taxon>Bacteroidota</taxon>
        <taxon>Cytophagia</taxon>
        <taxon>Cytophagales</taxon>
        <taxon>Spirosomataceae</taxon>
        <taxon>Dyadobacter</taxon>
    </lineage>
</organism>
<evidence type="ECO:0000259" key="1">
    <source>
        <dbReference type="Pfam" id="PF04230"/>
    </source>
</evidence>
<accession>A0A5R9KIS3</accession>
<comment type="caution">
    <text evidence="2">The sequence shown here is derived from an EMBL/GenBank/DDBJ whole genome shotgun (WGS) entry which is preliminary data.</text>
</comment>
<evidence type="ECO:0000313" key="3">
    <source>
        <dbReference type="Proteomes" id="UP000309788"/>
    </source>
</evidence>
<dbReference type="EMBL" id="VCEI01000011">
    <property type="protein sequence ID" value="TLU96117.1"/>
    <property type="molecule type" value="Genomic_DNA"/>
</dbReference>
<keyword evidence="3" id="KW-1185">Reference proteome</keyword>
<protein>
    <submittedName>
        <fullName evidence="2">Polysaccharide pyruvyl transferase family protein</fullName>
    </submittedName>
</protein>
<dbReference type="Proteomes" id="UP000309788">
    <property type="component" value="Unassembled WGS sequence"/>
</dbReference>